<proteinExistence type="predicted"/>
<gene>
    <name evidence="1" type="ORF">IV203_020784</name>
</gene>
<dbReference type="Proteomes" id="UP000693970">
    <property type="component" value="Unassembled WGS sequence"/>
</dbReference>
<reference evidence="1" key="2">
    <citation type="submission" date="2021-04" db="EMBL/GenBank/DDBJ databases">
        <authorList>
            <person name="Podell S."/>
        </authorList>
    </citation>
    <scope>NUCLEOTIDE SEQUENCE</scope>
    <source>
        <strain evidence="1">Hildebrandi</strain>
    </source>
</reference>
<organism evidence="1 2">
    <name type="scientific">Nitzschia inconspicua</name>
    <dbReference type="NCBI Taxonomy" id="303405"/>
    <lineage>
        <taxon>Eukaryota</taxon>
        <taxon>Sar</taxon>
        <taxon>Stramenopiles</taxon>
        <taxon>Ochrophyta</taxon>
        <taxon>Bacillariophyta</taxon>
        <taxon>Bacillariophyceae</taxon>
        <taxon>Bacillariophycidae</taxon>
        <taxon>Bacillariales</taxon>
        <taxon>Bacillariaceae</taxon>
        <taxon>Nitzschia</taxon>
    </lineage>
</organism>
<dbReference type="AlphaFoldDB" id="A0A9K3KGN9"/>
<dbReference type="EMBL" id="JAGRRH010000024">
    <property type="protein sequence ID" value="KAG7342840.1"/>
    <property type="molecule type" value="Genomic_DNA"/>
</dbReference>
<reference evidence="1" key="1">
    <citation type="journal article" date="2021" name="Sci. Rep.">
        <title>Diploid genomic architecture of Nitzschia inconspicua, an elite biomass production diatom.</title>
        <authorList>
            <person name="Oliver A."/>
            <person name="Podell S."/>
            <person name="Pinowska A."/>
            <person name="Traller J.C."/>
            <person name="Smith S.R."/>
            <person name="McClure R."/>
            <person name="Beliaev A."/>
            <person name="Bohutskyi P."/>
            <person name="Hill E.A."/>
            <person name="Rabines A."/>
            <person name="Zheng H."/>
            <person name="Allen L.Z."/>
            <person name="Kuo A."/>
            <person name="Grigoriev I.V."/>
            <person name="Allen A.E."/>
            <person name="Hazlebeck D."/>
            <person name="Allen E.E."/>
        </authorList>
    </citation>
    <scope>NUCLEOTIDE SEQUENCE</scope>
    <source>
        <strain evidence="1">Hildebrandi</strain>
    </source>
</reference>
<evidence type="ECO:0000313" key="1">
    <source>
        <dbReference type="EMBL" id="KAG7342840.1"/>
    </source>
</evidence>
<evidence type="ECO:0000313" key="2">
    <source>
        <dbReference type="Proteomes" id="UP000693970"/>
    </source>
</evidence>
<protein>
    <submittedName>
        <fullName evidence="1">Uncharacterized protein</fullName>
    </submittedName>
</protein>
<name>A0A9K3KGN9_9STRA</name>
<accession>A0A9K3KGN9</accession>
<sequence>MVKSIISHSFCGNDGSVWLWQSFLRGEKEISDKDSHESFELRLDELWREGGPHGLCQASDSLELLAEGRGGELASPFHVNFGLERAAVSPLLGLTSQQDGRLPPKTVNRRIFGISFD</sequence>
<comment type="caution">
    <text evidence="1">The sequence shown here is derived from an EMBL/GenBank/DDBJ whole genome shotgun (WGS) entry which is preliminary data.</text>
</comment>
<keyword evidence="2" id="KW-1185">Reference proteome</keyword>